<reference evidence="9" key="1">
    <citation type="submission" date="2013-12" db="EMBL/GenBank/DDBJ databases">
        <authorList>
            <person name="Genoscope - CEA"/>
        </authorList>
    </citation>
    <scope>NUCLEOTIDE SEQUENCE</scope>
    <source>
        <strain evidence="9">CBS 1993</strain>
    </source>
</reference>
<evidence type="ECO:0000256" key="5">
    <source>
        <dbReference type="ARBA" id="ARBA00038039"/>
    </source>
</evidence>
<dbReference type="FunFam" id="1.20.1280.290:FF:000012">
    <property type="entry name" value="Vacuolar membrane PQ loop repeat protein"/>
    <property type="match status" value="1"/>
</dbReference>
<dbReference type="GO" id="GO:0000329">
    <property type="term" value="C:fungal-type vacuole membrane"/>
    <property type="evidence" value="ECO:0007669"/>
    <property type="project" value="EnsemblFungi"/>
</dbReference>
<dbReference type="InterPro" id="IPR051415">
    <property type="entry name" value="LAAT-1"/>
</dbReference>
<dbReference type="Pfam" id="PF04193">
    <property type="entry name" value="PQ-loop"/>
    <property type="match status" value="2"/>
</dbReference>
<evidence type="ECO:0000256" key="6">
    <source>
        <dbReference type="ARBA" id="ARBA00050768"/>
    </source>
</evidence>
<dbReference type="PANTHER" id="PTHR16201">
    <property type="entry name" value="SEVEN TRANSMEMBRANE PROTEIN 1-RELATED"/>
    <property type="match status" value="1"/>
</dbReference>
<keyword evidence="10" id="KW-1185">Reference proteome</keyword>
<name>W6MRV3_9ASCO</name>
<dbReference type="GO" id="GO:0015174">
    <property type="term" value="F:basic amino acid transmembrane transporter activity"/>
    <property type="evidence" value="ECO:0007669"/>
    <property type="project" value="EnsemblFungi"/>
</dbReference>
<dbReference type="InterPro" id="IPR006603">
    <property type="entry name" value="PQ-loop_rpt"/>
</dbReference>
<reference evidence="9" key="2">
    <citation type="submission" date="2014-02" db="EMBL/GenBank/DDBJ databases">
        <title>Complete DNA sequence of /Kuraishia capsulata/ illustrates novel genomic features among budding yeasts (/Saccharomycotina/).</title>
        <authorList>
            <person name="Morales L."/>
            <person name="Noel B."/>
            <person name="Porcel B."/>
            <person name="Marcet-Houben M."/>
            <person name="Hullo M-F."/>
            <person name="Sacerdot C."/>
            <person name="Tekaia F."/>
            <person name="Leh-Louis V."/>
            <person name="Despons L."/>
            <person name="Khanna V."/>
            <person name="Aury J-M."/>
            <person name="Barbe V."/>
            <person name="Couloux A."/>
            <person name="Labadie K."/>
            <person name="Pelletier E."/>
            <person name="Souciet J-L."/>
            <person name="Boekhout T."/>
            <person name="Gabaldon T."/>
            <person name="Wincker P."/>
            <person name="Dujon B."/>
        </authorList>
    </citation>
    <scope>NUCLEOTIDE SEQUENCE</scope>
    <source>
        <strain evidence="9">CBS 1993</strain>
    </source>
</reference>
<feature type="compositionally biased region" description="Basic residues" evidence="7">
    <location>
        <begin position="97"/>
        <end position="110"/>
    </location>
</feature>
<dbReference type="RefSeq" id="XP_022459964.1">
    <property type="nucleotide sequence ID" value="XM_022602419.1"/>
</dbReference>
<dbReference type="HOGENOM" id="CLU_019699_0_0_1"/>
<dbReference type="Proteomes" id="UP000019384">
    <property type="component" value="Unassembled WGS sequence"/>
</dbReference>
<protein>
    <submittedName>
        <fullName evidence="9">Uncharacterized protein</fullName>
    </submittedName>
</protein>
<proteinExistence type="inferred from homology"/>
<dbReference type="PANTHER" id="PTHR16201:SF44">
    <property type="entry name" value="SEVEN TRANSMEMBRANE PROTEIN 1"/>
    <property type="match status" value="1"/>
</dbReference>
<dbReference type="EMBL" id="HG793128">
    <property type="protein sequence ID" value="CDK27972.1"/>
    <property type="molecule type" value="Genomic_DNA"/>
</dbReference>
<sequence length="266" mass="30115">MPQLLEQWRLKSADGISIEFLTLWFLGDIANLAGSVWAGLLPEVILLAVWFCFTDGMVIVSYVYYTWIYPKNIKARSSTASGENEALLPGESTNGRRPSHKSHRSHRSRRSSIVSVIMEPSKQTVFVKFVLPLLFVTGAGFMGYLLSSPDSDPVDEIPDVELRLGPQVLGYISAFLYLTARLPQIYQNWSKKSCKGLSILFFIFSTFGNVTYALQILFYRSDSKYILINLSWLLGSLGTIFEDAFIFVQFYMYKDSESDEAIEDEA</sequence>
<evidence type="ECO:0000256" key="8">
    <source>
        <dbReference type="SAM" id="Phobius"/>
    </source>
</evidence>
<evidence type="ECO:0000256" key="2">
    <source>
        <dbReference type="ARBA" id="ARBA00022692"/>
    </source>
</evidence>
<feature type="region of interest" description="Disordered" evidence="7">
    <location>
        <begin position="84"/>
        <end position="111"/>
    </location>
</feature>
<dbReference type="GO" id="GO:0034486">
    <property type="term" value="P:vacuolar transmembrane transport"/>
    <property type="evidence" value="ECO:0007669"/>
    <property type="project" value="EnsemblFungi"/>
</dbReference>
<comment type="subcellular location">
    <subcellularLocation>
        <location evidence="1">Membrane</location>
        <topology evidence="1">Multi-pass membrane protein</topology>
    </subcellularLocation>
</comment>
<gene>
    <name evidence="9" type="ORF">KUCA_T00003952001</name>
</gene>
<dbReference type="GeneID" id="34521352"/>
<comment type="similarity">
    <text evidence="5">Belongs to the laat-1 family.</text>
</comment>
<accession>W6MRV3</accession>
<evidence type="ECO:0000256" key="3">
    <source>
        <dbReference type="ARBA" id="ARBA00022989"/>
    </source>
</evidence>
<keyword evidence="4 8" id="KW-0472">Membrane</keyword>
<feature type="transmembrane region" description="Helical" evidence="8">
    <location>
        <begin position="198"/>
        <end position="219"/>
    </location>
</feature>
<feature type="transmembrane region" description="Helical" evidence="8">
    <location>
        <begin position="44"/>
        <end position="67"/>
    </location>
</feature>
<keyword evidence="3 8" id="KW-1133">Transmembrane helix</keyword>
<dbReference type="FunFam" id="1.20.1280.290:FF:000009">
    <property type="entry name" value="PQ loop repeat family protein"/>
    <property type="match status" value="1"/>
</dbReference>
<evidence type="ECO:0000313" key="10">
    <source>
        <dbReference type="Proteomes" id="UP000019384"/>
    </source>
</evidence>
<comment type="catalytic activity">
    <reaction evidence="6">
        <text>L-histidine(out) + L-arginine(in) = L-histidine(in) + L-arginine(out)</text>
        <dbReference type="Rhea" id="RHEA:71063"/>
        <dbReference type="ChEBI" id="CHEBI:32682"/>
        <dbReference type="ChEBI" id="CHEBI:57595"/>
    </reaction>
</comment>
<evidence type="ECO:0000256" key="4">
    <source>
        <dbReference type="ARBA" id="ARBA00023136"/>
    </source>
</evidence>
<evidence type="ECO:0000256" key="7">
    <source>
        <dbReference type="SAM" id="MobiDB-lite"/>
    </source>
</evidence>
<organism evidence="9 10">
    <name type="scientific">Kuraishia capsulata CBS 1993</name>
    <dbReference type="NCBI Taxonomy" id="1382522"/>
    <lineage>
        <taxon>Eukaryota</taxon>
        <taxon>Fungi</taxon>
        <taxon>Dikarya</taxon>
        <taxon>Ascomycota</taxon>
        <taxon>Saccharomycotina</taxon>
        <taxon>Pichiomycetes</taxon>
        <taxon>Pichiales</taxon>
        <taxon>Pichiaceae</taxon>
        <taxon>Kuraishia</taxon>
    </lineage>
</organism>
<evidence type="ECO:0000313" key="9">
    <source>
        <dbReference type="EMBL" id="CDK27972.1"/>
    </source>
</evidence>
<dbReference type="OrthoDB" id="8048523at2759"/>
<dbReference type="SMART" id="SM00679">
    <property type="entry name" value="CTNS"/>
    <property type="match status" value="2"/>
</dbReference>
<feature type="transmembrane region" description="Helical" evidence="8">
    <location>
        <begin position="125"/>
        <end position="146"/>
    </location>
</feature>
<feature type="transmembrane region" description="Helical" evidence="8">
    <location>
        <begin position="20"/>
        <end position="38"/>
    </location>
</feature>
<keyword evidence="2 8" id="KW-0812">Transmembrane</keyword>
<evidence type="ECO:0000256" key="1">
    <source>
        <dbReference type="ARBA" id="ARBA00004141"/>
    </source>
</evidence>
<dbReference type="AlphaFoldDB" id="W6MRV3"/>
<feature type="transmembrane region" description="Helical" evidence="8">
    <location>
        <begin position="225"/>
        <end position="248"/>
    </location>
</feature>
<dbReference type="Gene3D" id="1.20.1280.290">
    <property type="match status" value="2"/>
</dbReference>